<dbReference type="Pfam" id="PF00924">
    <property type="entry name" value="MS_channel_2nd"/>
    <property type="match status" value="1"/>
</dbReference>
<comment type="subcellular location">
    <subcellularLocation>
        <location evidence="1">Membrane</location>
    </subcellularLocation>
</comment>
<dbReference type="EMBL" id="FNQC01000008">
    <property type="protein sequence ID" value="SDZ25078.1"/>
    <property type="molecule type" value="Genomic_DNA"/>
</dbReference>
<keyword evidence="2 5" id="KW-0812">Transmembrane</keyword>
<evidence type="ECO:0000256" key="2">
    <source>
        <dbReference type="ARBA" id="ARBA00022692"/>
    </source>
</evidence>
<evidence type="ECO:0000256" key="4">
    <source>
        <dbReference type="ARBA" id="ARBA00023136"/>
    </source>
</evidence>
<dbReference type="PANTHER" id="PTHR30566:SF5">
    <property type="entry name" value="MECHANOSENSITIVE ION CHANNEL PROTEIN 1, MITOCHONDRIAL-RELATED"/>
    <property type="match status" value="1"/>
</dbReference>
<proteinExistence type="predicted"/>
<organism evidence="7 8">
    <name type="scientific">Rhodonellum ikkaensis</name>
    <dbReference type="NCBI Taxonomy" id="336829"/>
    <lineage>
        <taxon>Bacteria</taxon>
        <taxon>Pseudomonadati</taxon>
        <taxon>Bacteroidota</taxon>
        <taxon>Cytophagia</taxon>
        <taxon>Cytophagales</taxon>
        <taxon>Cytophagaceae</taxon>
        <taxon>Rhodonellum</taxon>
    </lineage>
</organism>
<feature type="transmembrane region" description="Helical" evidence="5">
    <location>
        <begin position="119"/>
        <end position="141"/>
    </location>
</feature>
<feature type="transmembrane region" description="Helical" evidence="5">
    <location>
        <begin position="76"/>
        <end position="99"/>
    </location>
</feature>
<dbReference type="Gene3D" id="2.30.30.60">
    <property type="match status" value="1"/>
</dbReference>
<dbReference type="Gene3D" id="1.10.287.1260">
    <property type="match status" value="1"/>
</dbReference>
<dbReference type="InterPro" id="IPR010920">
    <property type="entry name" value="LSM_dom_sf"/>
</dbReference>
<dbReference type="RefSeq" id="WP_019598162.1">
    <property type="nucleotide sequence ID" value="NZ_FNQC01000008.1"/>
</dbReference>
<dbReference type="PANTHER" id="PTHR30566">
    <property type="entry name" value="YNAI-RELATED MECHANOSENSITIVE ION CHANNEL"/>
    <property type="match status" value="1"/>
</dbReference>
<comment type="caution">
    <text evidence="7">The sequence shown here is derived from an EMBL/GenBank/DDBJ whole genome shotgun (WGS) entry which is preliminary data.</text>
</comment>
<evidence type="ECO:0000313" key="7">
    <source>
        <dbReference type="EMBL" id="SDZ25078.1"/>
    </source>
</evidence>
<accession>A0A1H3RIN2</accession>
<keyword evidence="4 5" id="KW-0472">Membrane</keyword>
<feature type="transmembrane region" description="Helical" evidence="5">
    <location>
        <begin position="44"/>
        <end position="64"/>
    </location>
</feature>
<dbReference type="SUPFAM" id="SSF50182">
    <property type="entry name" value="Sm-like ribonucleoproteins"/>
    <property type="match status" value="1"/>
</dbReference>
<dbReference type="InterPro" id="IPR006685">
    <property type="entry name" value="MscS_channel_2nd"/>
</dbReference>
<reference evidence="7 8" key="1">
    <citation type="submission" date="2016-10" db="EMBL/GenBank/DDBJ databases">
        <authorList>
            <person name="Varghese N."/>
            <person name="Submissions S."/>
        </authorList>
    </citation>
    <scope>NUCLEOTIDE SEQUENCE [LARGE SCALE GENOMIC DNA]</scope>
    <source>
        <strain evidence="7 8">DSM 17997</strain>
    </source>
</reference>
<gene>
    <name evidence="7" type="ORF">SAMN05444412_108119</name>
</gene>
<name>A0A1H3RIN2_9BACT</name>
<sequence>MESSEHIEDKEIEDIKKDEKVQRALIENSIVVQKDSVDALEKEAPLVGITAIIFLVCGALYYLLGWKSLPISSMYIPLAQKIVLAIMLISLVLMATRLLKKVFDRKIENKTTVFNFNRIADLFAGLLILVIVLSLLFANWYAAMVSFGIVSLILGFALQNLITSFFGWIYILTRKPYEVGDRIRIGSVFGDIINVGYLDTTLWEFNGDYLSGDHPSGRIIRFANSKVFSEYVYNYSWPLFPFIWNELSFFISYESDFKFTTDTVKSVVEKEIGEAMVRRVKRFKKILADTPVDELDVNEYPSVILSANPNTWIQVTVRYLVEPKNSGRVKNKLFEAVMAELKKNPKRVFFPNSKIKGDEPTDIPQKMG</sequence>
<dbReference type="InterPro" id="IPR023408">
    <property type="entry name" value="MscS_beta-dom_sf"/>
</dbReference>
<evidence type="ECO:0000259" key="6">
    <source>
        <dbReference type="Pfam" id="PF00924"/>
    </source>
</evidence>
<dbReference type="Proteomes" id="UP000199663">
    <property type="component" value="Unassembled WGS sequence"/>
</dbReference>
<feature type="domain" description="Mechanosensitive ion channel MscS" evidence="6">
    <location>
        <begin position="160"/>
        <end position="209"/>
    </location>
</feature>
<evidence type="ECO:0000256" key="3">
    <source>
        <dbReference type="ARBA" id="ARBA00022989"/>
    </source>
</evidence>
<protein>
    <submittedName>
        <fullName evidence="7">Small-conductance mechanosensitive channel</fullName>
    </submittedName>
</protein>
<evidence type="ECO:0000313" key="8">
    <source>
        <dbReference type="Proteomes" id="UP000199663"/>
    </source>
</evidence>
<evidence type="ECO:0000256" key="1">
    <source>
        <dbReference type="ARBA" id="ARBA00004370"/>
    </source>
</evidence>
<keyword evidence="8" id="KW-1185">Reference proteome</keyword>
<evidence type="ECO:0000256" key="5">
    <source>
        <dbReference type="SAM" id="Phobius"/>
    </source>
</evidence>
<feature type="transmembrane region" description="Helical" evidence="5">
    <location>
        <begin position="147"/>
        <end position="172"/>
    </location>
</feature>
<keyword evidence="3 5" id="KW-1133">Transmembrane helix</keyword>